<reference evidence="3" key="1">
    <citation type="journal article" date="2019" name="Int. J. Syst. Evol. Microbiol.">
        <title>The Global Catalogue of Microorganisms (GCM) 10K type strain sequencing project: providing services to taxonomists for standard genome sequencing and annotation.</title>
        <authorList>
            <consortium name="The Broad Institute Genomics Platform"/>
            <consortium name="The Broad Institute Genome Sequencing Center for Infectious Disease"/>
            <person name="Wu L."/>
            <person name="Ma J."/>
        </authorList>
    </citation>
    <scope>NUCLEOTIDE SEQUENCE [LARGE SCALE GENOMIC DNA]</scope>
    <source>
        <strain evidence="3">JCM 12125</strain>
    </source>
</reference>
<gene>
    <name evidence="2" type="ORF">ACFPIE_16640</name>
</gene>
<evidence type="ECO:0000313" key="3">
    <source>
        <dbReference type="Proteomes" id="UP001596152"/>
    </source>
</evidence>
<dbReference type="RefSeq" id="WP_374036534.1">
    <property type="nucleotide sequence ID" value="NZ_CP169082.1"/>
</dbReference>
<dbReference type="CDD" id="cd02208">
    <property type="entry name" value="cupin_RmlC-like"/>
    <property type="match status" value="1"/>
</dbReference>
<accession>A0ABW0FUW3</accession>
<evidence type="ECO:0000313" key="2">
    <source>
        <dbReference type="EMBL" id="MFC5345545.1"/>
    </source>
</evidence>
<sequence length="131" mass="13989">MPDIASHPIHLGPGGTAVVQSPIDGPDWYLAYAARHLADGAEGWLVAQHGFDRSWAQWEVHPHGAEIVLCLSGRLTLIQQAEGTDPVRVELRAGGYAINAPGVWHTADLAEGETAVCLFITPGAGTDHRPR</sequence>
<name>A0ABW0FUW3_9CAUL</name>
<protein>
    <submittedName>
        <fullName evidence="2">Cupin domain-containing protein</fullName>
    </submittedName>
</protein>
<keyword evidence="3" id="KW-1185">Reference proteome</keyword>
<dbReference type="Pfam" id="PF07883">
    <property type="entry name" value="Cupin_2"/>
    <property type="match status" value="1"/>
</dbReference>
<dbReference type="SUPFAM" id="SSF51182">
    <property type="entry name" value="RmlC-like cupins"/>
    <property type="match status" value="1"/>
</dbReference>
<dbReference type="EMBL" id="JBHSLF010000050">
    <property type="protein sequence ID" value="MFC5345545.1"/>
    <property type="molecule type" value="Genomic_DNA"/>
</dbReference>
<comment type="caution">
    <text evidence="2">The sequence shown here is derived from an EMBL/GenBank/DDBJ whole genome shotgun (WGS) entry which is preliminary data.</text>
</comment>
<dbReference type="InterPro" id="IPR013096">
    <property type="entry name" value="Cupin_2"/>
</dbReference>
<proteinExistence type="predicted"/>
<dbReference type="Proteomes" id="UP001596152">
    <property type="component" value="Unassembled WGS sequence"/>
</dbReference>
<evidence type="ECO:0000259" key="1">
    <source>
        <dbReference type="Pfam" id="PF07883"/>
    </source>
</evidence>
<organism evidence="2 3">
    <name type="scientific">Brevundimonas staleyi</name>
    <dbReference type="NCBI Taxonomy" id="74326"/>
    <lineage>
        <taxon>Bacteria</taxon>
        <taxon>Pseudomonadati</taxon>
        <taxon>Pseudomonadota</taxon>
        <taxon>Alphaproteobacteria</taxon>
        <taxon>Caulobacterales</taxon>
        <taxon>Caulobacteraceae</taxon>
        <taxon>Brevundimonas</taxon>
    </lineage>
</organism>
<feature type="domain" description="Cupin type-2" evidence="1">
    <location>
        <begin position="56"/>
        <end position="120"/>
    </location>
</feature>
<dbReference type="Gene3D" id="2.60.120.10">
    <property type="entry name" value="Jelly Rolls"/>
    <property type="match status" value="1"/>
</dbReference>
<dbReference type="InterPro" id="IPR014710">
    <property type="entry name" value="RmlC-like_jellyroll"/>
</dbReference>
<dbReference type="InterPro" id="IPR011051">
    <property type="entry name" value="RmlC_Cupin_sf"/>
</dbReference>